<evidence type="ECO:0000256" key="2">
    <source>
        <dbReference type="ARBA" id="ARBA00005752"/>
    </source>
</evidence>
<dbReference type="InterPro" id="IPR001962">
    <property type="entry name" value="Asn_synthase"/>
</dbReference>
<evidence type="ECO:0000313" key="10">
    <source>
        <dbReference type="Proteomes" id="UP001460888"/>
    </source>
</evidence>
<dbReference type="SUPFAM" id="SSF52402">
    <property type="entry name" value="Adenine nucleotide alpha hydrolases-like"/>
    <property type="match status" value="1"/>
</dbReference>
<keyword evidence="6" id="KW-0315">Glutamine amidotransferase</keyword>
<dbReference type="Pfam" id="PF13537">
    <property type="entry name" value="GATase_7"/>
    <property type="match status" value="1"/>
</dbReference>
<evidence type="ECO:0000256" key="3">
    <source>
        <dbReference type="ARBA" id="ARBA00012737"/>
    </source>
</evidence>
<sequence length="625" mass="69016">MADVQAHRGPDQGGKIALSGAGLSHRRLSILDASTGQQPMQSEDGRFTLVYNGEIYNYRELNGTLAGDGYRFAGHCDTETLLRAWQHSGVDCVSGLRGMFAFAVWDAGRRRLFLARDRLGIKPLYYGFTRDRDLVFGSELKALLVHPRLERKLDSQALEAYLALGYVPDPLSIFQTVRKLEPGHTLSYDANSKKVQLNRYWDVDFAEANTSDFDSDAAELLERVDDTVRMRLVADVPLGAFLSGGVDSSAVVASMARQTGTPVNTCAIGFDNPAFDETEHALLVARHLGTQHRDQQVAVGDHGLIDRLTGIYDEPFADSSALPTYRVCELARRQVKVALSGDGGDENFAGYRRYRMHWAESRARARVPERIRRPLFGALGQAYPKLDWAPRALRAKSTLQSLAMSTAEGYCHGVSMIPQALRETLYSTQFTRELQGYRASEIFRAHAANAGTDHPLSLAQYLDFKTYLPGDILTKVDRASMAHGLEVRVPLLDHELVSWAARLPATTKLRRGETKAVLKRAFEPLLPHDILYRQKKGFSVPLAEWFRGPLTGAAREALAGGALTDSGLFDPSALVGLLDDHVSGRADHATPLWSLLMLSRFLESQGGVARADNGTPNATELRRHA</sequence>
<dbReference type="EMBL" id="APND01000005">
    <property type="protein sequence ID" value="MES1930692.1"/>
    <property type="molecule type" value="Genomic_DNA"/>
</dbReference>
<dbReference type="PROSITE" id="PS51278">
    <property type="entry name" value="GATASE_TYPE_2"/>
    <property type="match status" value="1"/>
</dbReference>
<evidence type="ECO:0000256" key="5">
    <source>
        <dbReference type="ARBA" id="ARBA00022840"/>
    </source>
</evidence>
<dbReference type="InterPro" id="IPR006426">
    <property type="entry name" value="Asn_synth_AEB"/>
</dbReference>
<comment type="pathway">
    <text evidence="1">Amino-acid biosynthesis; L-asparagine biosynthesis; L-asparagine from L-aspartate (L-Gln route): step 1/1.</text>
</comment>
<evidence type="ECO:0000259" key="8">
    <source>
        <dbReference type="PROSITE" id="PS51278"/>
    </source>
</evidence>
<evidence type="ECO:0000256" key="1">
    <source>
        <dbReference type="ARBA" id="ARBA00005187"/>
    </source>
</evidence>
<dbReference type="NCBIfam" id="TIGR01536">
    <property type="entry name" value="asn_synth_AEB"/>
    <property type="match status" value="1"/>
</dbReference>
<dbReference type="InterPro" id="IPR051786">
    <property type="entry name" value="ASN_synthetase/amidase"/>
</dbReference>
<dbReference type="InterPro" id="IPR017539">
    <property type="entry name" value="XrtA_amidotfase"/>
</dbReference>
<comment type="caution">
    <text evidence="9">The sequence shown here is derived from an EMBL/GenBank/DDBJ whole genome shotgun (WGS) entry which is preliminary data.</text>
</comment>
<evidence type="ECO:0000256" key="6">
    <source>
        <dbReference type="ARBA" id="ARBA00022962"/>
    </source>
</evidence>
<comment type="catalytic activity">
    <reaction evidence="7">
        <text>L-aspartate + L-glutamine + ATP + H2O = L-asparagine + L-glutamate + AMP + diphosphate + H(+)</text>
        <dbReference type="Rhea" id="RHEA:12228"/>
        <dbReference type="ChEBI" id="CHEBI:15377"/>
        <dbReference type="ChEBI" id="CHEBI:15378"/>
        <dbReference type="ChEBI" id="CHEBI:29985"/>
        <dbReference type="ChEBI" id="CHEBI:29991"/>
        <dbReference type="ChEBI" id="CHEBI:30616"/>
        <dbReference type="ChEBI" id="CHEBI:33019"/>
        <dbReference type="ChEBI" id="CHEBI:58048"/>
        <dbReference type="ChEBI" id="CHEBI:58359"/>
        <dbReference type="ChEBI" id="CHEBI:456215"/>
        <dbReference type="EC" id="6.3.5.4"/>
    </reaction>
</comment>
<protein>
    <recommendedName>
        <fullName evidence="3">asparagine synthase (glutamine-hydrolyzing)</fullName>
        <ecNumber evidence="3">6.3.5.4</ecNumber>
    </recommendedName>
</protein>
<dbReference type="Gene3D" id="3.40.50.620">
    <property type="entry name" value="HUPs"/>
    <property type="match status" value="2"/>
</dbReference>
<keyword evidence="5" id="KW-0067">ATP-binding</keyword>
<dbReference type="PANTHER" id="PTHR43284">
    <property type="entry name" value="ASPARAGINE SYNTHETASE (GLUTAMINE-HYDROLYZING)"/>
    <property type="match status" value="1"/>
</dbReference>
<dbReference type="InterPro" id="IPR029055">
    <property type="entry name" value="Ntn_hydrolases_N"/>
</dbReference>
<evidence type="ECO:0000256" key="4">
    <source>
        <dbReference type="ARBA" id="ARBA00022741"/>
    </source>
</evidence>
<keyword evidence="10" id="KW-1185">Reference proteome</keyword>
<dbReference type="InterPro" id="IPR017932">
    <property type="entry name" value="GATase_2_dom"/>
</dbReference>
<dbReference type="PIRSF" id="PIRSF001589">
    <property type="entry name" value="Asn_synthetase_glu-h"/>
    <property type="match status" value="1"/>
</dbReference>
<keyword evidence="4" id="KW-0547">Nucleotide-binding</keyword>
<dbReference type="EC" id="6.3.5.4" evidence="3"/>
<evidence type="ECO:0000256" key="7">
    <source>
        <dbReference type="ARBA" id="ARBA00048741"/>
    </source>
</evidence>
<proteinExistence type="inferred from homology"/>
<dbReference type="Gene3D" id="3.60.20.10">
    <property type="entry name" value="Glutamine Phosphoribosylpyrophosphate, subunit 1, domain 1"/>
    <property type="match status" value="1"/>
</dbReference>
<dbReference type="InterPro" id="IPR014729">
    <property type="entry name" value="Rossmann-like_a/b/a_fold"/>
</dbReference>
<organism evidence="9 10">
    <name type="scientific">Salinisphaera dokdonensis CL-ES53</name>
    <dbReference type="NCBI Taxonomy" id="1304272"/>
    <lineage>
        <taxon>Bacteria</taxon>
        <taxon>Pseudomonadati</taxon>
        <taxon>Pseudomonadota</taxon>
        <taxon>Gammaproteobacteria</taxon>
        <taxon>Salinisphaerales</taxon>
        <taxon>Salinisphaeraceae</taxon>
        <taxon>Salinisphaera</taxon>
    </lineage>
</organism>
<dbReference type="Proteomes" id="UP001460888">
    <property type="component" value="Unassembled WGS sequence"/>
</dbReference>
<dbReference type="InterPro" id="IPR033738">
    <property type="entry name" value="AsnB_N"/>
</dbReference>
<dbReference type="CDD" id="cd00712">
    <property type="entry name" value="AsnB"/>
    <property type="match status" value="1"/>
</dbReference>
<dbReference type="SUPFAM" id="SSF56235">
    <property type="entry name" value="N-terminal nucleophile aminohydrolases (Ntn hydrolases)"/>
    <property type="match status" value="1"/>
</dbReference>
<dbReference type="NCBIfam" id="TIGR03108">
    <property type="entry name" value="eps_aminotran_1"/>
    <property type="match status" value="1"/>
</dbReference>
<comment type="similarity">
    <text evidence="2">Belongs to the asparagine synthetase family.</text>
</comment>
<feature type="domain" description="Glutamine amidotransferase type-2" evidence="8">
    <location>
        <begin position="1"/>
        <end position="191"/>
    </location>
</feature>
<dbReference type="CDD" id="cd01991">
    <property type="entry name" value="Asn_synthase_B_C"/>
    <property type="match status" value="1"/>
</dbReference>
<evidence type="ECO:0000313" key="9">
    <source>
        <dbReference type="EMBL" id="MES1930692.1"/>
    </source>
</evidence>
<dbReference type="Pfam" id="PF00733">
    <property type="entry name" value="Asn_synthase"/>
    <property type="match status" value="1"/>
</dbReference>
<name>A0ABV2B496_9GAMM</name>
<reference evidence="9 10" key="1">
    <citation type="submission" date="2013-03" db="EMBL/GenBank/DDBJ databases">
        <title>Salinisphaera dokdonensis CL-ES53 Genome Sequencing.</title>
        <authorList>
            <person name="Li C."/>
            <person name="Lai Q."/>
            <person name="Shao Z."/>
        </authorList>
    </citation>
    <scope>NUCLEOTIDE SEQUENCE [LARGE SCALE GENOMIC DNA]</scope>
    <source>
        <strain evidence="9 10">CL-ES53</strain>
    </source>
</reference>
<gene>
    <name evidence="9" type="ORF">SADO_15629</name>
</gene>
<dbReference type="PANTHER" id="PTHR43284:SF1">
    <property type="entry name" value="ASPARAGINE SYNTHETASE"/>
    <property type="match status" value="1"/>
</dbReference>
<accession>A0ABV2B496</accession>